<dbReference type="GO" id="GO:0043171">
    <property type="term" value="P:peptide catabolic process"/>
    <property type="evidence" value="ECO:0007669"/>
    <property type="project" value="TreeGrafter"/>
</dbReference>
<keyword evidence="5" id="KW-0378">Hydrolase</keyword>
<dbReference type="Gene3D" id="2.60.40.1730">
    <property type="entry name" value="tricorn interacting facor f3 domain"/>
    <property type="match status" value="1"/>
</dbReference>
<keyword evidence="12" id="KW-1185">Reference proteome</keyword>
<dbReference type="InterPro" id="IPR050344">
    <property type="entry name" value="Peptidase_M1_aminopeptidases"/>
</dbReference>
<dbReference type="AlphaFoldDB" id="A0AAX4H4I7"/>
<dbReference type="InterPro" id="IPR027268">
    <property type="entry name" value="Peptidase_M4/M1_CTD_sf"/>
</dbReference>
<dbReference type="KEGG" id="asau:88171706"/>
<evidence type="ECO:0000256" key="3">
    <source>
        <dbReference type="ARBA" id="ARBA00022670"/>
    </source>
</evidence>
<keyword evidence="3" id="KW-0645">Protease</keyword>
<comment type="similarity">
    <text evidence="2">Belongs to the peptidase M1 family.</text>
</comment>
<dbReference type="InterPro" id="IPR042097">
    <property type="entry name" value="Aminopeptidase_N-like_N_sf"/>
</dbReference>
<name>A0AAX4H4I7_9ASCO</name>
<comment type="cofactor">
    <cofactor evidence="1">
        <name>Zn(2+)</name>
        <dbReference type="ChEBI" id="CHEBI:29105"/>
    </cofactor>
</comment>
<dbReference type="SUPFAM" id="SSF55486">
    <property type="entry name" value="Metalloproteases ('zincins'), catalytic domain"/>
    <property type="match status" value="1"/>
</dbReference>
<dbReference type="InterPro" id="IPR014782">
    <property type="entry name" value="Peptidase_M1_dom"/>
</dbReference>
<proteinExistence type="inferred from homology"/>
<dbReference type="EMBL" id="CP138894">
    <property type="protein sequence ID" value="WPK23398.1"/>
    <property type="molecule type" value="Genomic_DNA"/>
</dbReference>
<dbReference type="Proteomes" id="UP001338582">
    <property type="component" value="Chromosome 1"/>
</dbReference>
<dbReference type="InterPro" id="IPR024571">
    <property type="entry name" value="ERAP1-like_C_dom"/>
</dbReference>
<dbReference type="Gene3D" id="1.10.390.10">
    <property type="entry name" value="Neutral Protease Domain 2"/>
    <property type="match status" value="1"/>
</dbReference>
<dbReference type="GO" id="GO:0070006">
    <property type="term" value="F:metalloaminopeptidase activity"/>
    <property type="evidence" value="ECO:0007669"/>
    <property type="project" value="TreeGrafter"/>
</dbReference>
<evidence type="ECO:0000256" key="6">
    <source>
        <dbReference type="ARBA" id="ARBA00022833"/>
    </source>
</evidence>
<dbReference type="GO" id="GO:0008270">
    <property type="term" value="F:zinc ion binding"/>
    <property type="evidence" value="ECO:0007669"/>
    <property type="project" value="InterPro"/>
</dbReference>
<evidence type="ECO:0000259" key="10">
    <source>
        <dbReference type="Pfam" id="PF17900"/>
    </source>
</evidence>
<evidence type="ECO:0000256" key="7">
    <source>
        <dbReference type="ARBA" id="ARBA00023049"/>
    </source>
</evidence>
<dbReference type="Pfam" id="PF01433">
    <property type="entry name" value="Peptidase_M1"/>
    <property type="match status" value="1"/>
</dbReference>
<dbReference type="GO" id="GO:0005737">
    <property type="term" value="C:cytoplasm"/>
    <property type="evidence" value="ECO:0007669"/>
    <property type="project" value="TreeGrafter"/>
</dbReference>
<protein>
    <recommendedName>
        <fullName evidence="13">Aminopeptidase</fullName>
    </recommendedName>
</protein>
<dbReference type="GO" id="GO:0006508">
    <property type="term" value="P:proteolysis"/>
    <property type="evidence" value="ECO:0007669"/>
    <property type="project" value="UniProtKB-KW"/>
</dbReference>
<evidence type="ECO:0000256" key="1">
    <source>
        <dbReference type="ARBA" id="ARBA00001947"/>
    </source>
</evidence>
<dbReference type="PRINTS" id="PR00756">
    <property type="entry name" value="ALADIPTASE"/>
</dbReference>
<dbReference type="GO" id="GO:0042277">
    <property type="term" value="F:peptide binding"/>
    <property type="evidence" value="ECO:0007669"/>
    <property type="project" value="TreeGrafter"/>
</dbReference>
<evidence type="ECO:0008006" key="13">
    <source>
        <dbReference type="Google" id="ProtNLM"/>
    </source>
</evidence>
<organism evidence="11 12">
    <name type="scientific">Australozyma saopauloensis</name>
    <dbReference type="NCBI Taxonomy" id="291208"/>
    <lineage>
        <taxon>Eukaryota</taxon>
        <taxon>Fungi</taxon>
        <taxon>Dikarya</taxon>
        <taxon>Ascomycota</taxon>
        <taxon>Saccharomycotina</taxon>
        <taxon>Pichiomycetes</taxon>
        <taxon>Metschnikowiaceae</taxon>
        <taxon>Australozyma</taxon>
    </lineage>
</organism>
<dbReference type="RefSeq" id="XP_062875785.1">
    <property type="nucleotide sequence ID" value="XM_063019715.1"/>
</dbReference>
<feature type="domain" description="Aminopeptidase N-like N-terminal" evidence="10">
    <location>
        <begin position="13"/>
        <end position="205"/>
    </location>
</feature>
<dbReference type="Gene3D" id="2.60.40.1910">
    <property type="match status" value="1"/>
</dbReference>
<dbReference type="Pfam" id="PF11838">
    <property type="entry name" value="ERAP1_C"/>
    <property type="match status" value="1"/>
</dbReference>
<dbReference type="PANTHER" id="PTHR11533">
    <property type="entry name" value="PROTEASE M1 ZINC METALLOPROTEASE"/>
    <property type="match status" value="1"/>
</dbReference>
<dbReference type="PANTHER" id="PTHR11533:SF299">
    <property type="entry name" value="AMINOPEPTIDASE"/>
    <property type="match status" value="1"/>
</dbReference>
<evidence type="ECO:0000259" key="8">
    <source>
        <dbReference type="Pfam" id="PF01433"/>
    </source>
</evidence>
<dbReference type="Gene3D" id="1.25.50.20">
    <property type="match status" value="1"/>
</dbReference>
<evidence type="ECO:0000313" key="11">
    <source>
        <dbReference type="EMBL" id="WPK23398.1"/>
    </source>
</evidence>
<evidence type="ECO:0000256" key="2">
    <source>
        <dbReference type="ARBA" id="ARBA00010136"/>
    </source>
</evidence>
<evidence type="ECO:0000313" key="12">
    <source>
        <dbReference type="Proteomes" id="UP001338582"/>
    </source>
</evidence>
<dbReference type="GeneID" id="88171706"/>
<feature type="domain" description="ERAP1-like C-terminal" evidence="9">
    <location>
        <begin position="553"/>
        <end position="905"/>
    </location>
</feature>
<dbReference type="InterPro" id="IPR045357">
    <property type="entry name" value="Aminopeptidase_N-like_N"/>
</dbReference>
<evidence type="ECO:0000259" key="9">
    <source>
        <dbReference type="Pfam" id="PF11838"/>
    </source>
</evidence>
<gene>
    <name evidence="11" type="ORF">PUMCH_000637</name>
</gene>
<keyword evidence="4" id="KW-0479">Metal-binding</keyword>
<dbReference type="GO" id="GO:0016020">
    <property type="term" value="C:membrane"/>
    <property type="evidence" value="ECO:0007669"/>
    <property type="project" value="TreeGrafter"/>
</dbReference>
<evidence type="ECO:0000256" key="5">
    <source>
        <dbReference type="ARBA" id="ARBA00022801"/>
    </source>
</evidence>
<evidence type="ECO:0000256" key="4">
    <source>
        <dbReference type="ARBA" id="ARBA00022723"/>
    </source>
</evidence>
<feature type="domain" description="Peptidase M1 membrane alanine aminopeptidase" evidence="8">
    <location>
        <begin position="243"/>
        <end position="476"/>
    </location>
</feature>
<keyword evidence="6" id="KW-0862">Zinc</keyword>
<dbReference type="SUPFAM" id="SSF63737">
    <property type="entry name" value="Leukotriene A4 hydrolase N-terminal domain"/>
    <property type="match status" value="1"/>
</dbReference>
<sequence>MSEPSLLLRSKYVPASYSLRLGIDNAKPNYSGLLRVDVSQNALYNGDVKGFSMYLHAHRLIITKAELNLQSGDAIKLLVKTDREKQTIELSAETEEPPVSVTITYLGSIATIRTYHDETYGVFKTNYSDSVSGKSDNYIIATHAQPYGSRCIFPVLDELVLKVQISLTIQTKSLFKVVSNAALKSSHIIDMTEDSLYEFEPTPPILPAHFGFALGDFEVLEDSSARVPIRVLTTKGDSSQARYALDVSVALFPVFEDLLGQYPLTKFDIVALPFLADVVMENWGMVTVIRDKILIDPYNASSDAKYTIRQLIAHQLTHQWFANSVSLDDWRCLWFIESFATFVGNYALSVKGIEASDTTLFEEQKLFAIQDFMDIDCFIDLPLPSPQEYMNGLDVSAAIKTNNIFEQQVYDKGLILLNMIATLFQLENKSSDYTHFFKAFREVTKEYEYKIIKIFDIWNILNRHTSYELLSFAHSWFRHVGYPILEVKVKNNAITVCQNRFLYNNDAQSLNLENSPFHVPLATKVRTDKGDIQIANLMLSDRSMDLEIPPSQLICLNSGNQFYYKTVYSLEILDVLLKNVAENILRSSDLLAIIRDYGKILGQHTFHSDADLYGSSQLNFFIKLAKVLSSESWSIDFEVLKACLSYLEIINSIFLHFTEYTRFQIWLDGVYFDLYNKIDGWNAVLDLKTGDYDPTEYEVRNMILQGASSHKEVQSVCKKLYKNMVSSGVSQRFTAKELFPLIFNVTAANANMNEYKQIMALAKNSDVSLLKHSNGLVQDLQTAAVSSLAFCKKPDLLSKTLHFVNNNIDSKLIELCLLGYKFHHSTQAKEQLWAWYTVNYDLWVKRSLRKGSDWSKQIGIATGNISNLVLGEVMQYRIDDVKAFVDAKEKSLPPHKLQERFERLEAENEEKRAIADLYKDLCI</sequence>
<accession>A0AAX4H4I7</accession>
<dbReference type="InterPro" id="IPR001930">
    <property type="entry name" value="Peptidase_M1"/>
</dbReference>
<reference evidence="11 12" key="1">
    <citation type="submission" date="2023-10" db="EMBL/GenBank/DDBJ databases">
        <title>Draft Genome Sequence of Candida saopaulonensis from a very Premature Infant with Sepsis.</title>
        <authorList>
            <person name="Ning Y."/>
            <person name="Dai R."/>
            <person name="Xiao M."/>
            <person name="Xu Y."/>
            <person name="Yan Q."/>
            <person name="Zhang L."/>
        </authorList>
    </citation>
    <scope>NUCLEOTIDE SEQUENCE [LARGE SCALE GENOMIC DNA]</scope>
    <source>
        <strain evidence="11 12">19XY460</strain>
    </source>
</reference>
<dbReference type="Pfam" id="PF17900">
    <property type="entry name" value="Peptidase_M1_N"/>
    <property type="match status" value="1"/>
</dbReference>
<keyword evidence="7" id="KW-0482">Metalloprotease</keyword>